<dbReference type="InterPro" id="IPR049035">
    <property type="entry name" value="ADDB_N"/>
</dbReference>
<evidence type="ECO:0000256" key="5">
    <source>
        <dbReference type="ARBA" id="ARBA00022806"/>
    </source>
</evidence>
<keyword evidence="7" id="KW-0067">ATP-binding</keyword>
<dbReference type="InterPro" id="IPR011604">
    <property type="entry name" value="PDDEXK-like_dom_sf"/>
</dbReference>
<dbReference type="SUPFAM" id="SSF52540">
    <property type="entry name" value="P-loop containing nucleoside triphosphate hydrolases"/>
    <property type="match status" value="1"/>
</dbReference>
<dbReference type="PANTHER" id="PTHR30591:SF1">
    <property type="entry name" value="RECBCD ENZYME SUBUNIT RECC"/>
    <property type="match status" value="1"/>
</dbReference>
<feature type="region of interest" description="Disordered" evidence="10">
    <location>
        <begin position="283"/>
        <end position="305"/>
    </location>
</feature>
<gene>
    <name evidence="13" type="ORF">BROFUL_02705</name>
</gene>
<dbReference type="Pfam" id="PF21445">
    <property type="entry name" value="ADDB_N"/>
    <property type="match status" value="1"/>
</dbReference>
<evidence type="ECO:0000256" key="7">
    <source>
        <dbReference type="ARBA" id="ARBA00022840"/>
    </source>
</evidence>
<dbReference type="Pfam" id="PF12705">
    <property type="entry name" value="PDDEXK_1"/>
    <property type="match status" value="1"/>
</dbReference>
<keyword evidence="14" id="KW-1185">Reference proteome</keyword>
<dbReference type="Gene3D" id="3.90.320.10">
    <property type="match status" value="1"/>
</dbReference>
<keyword evidence="4" id="KW-0378">Hydrolase</keyword>
<dbReference type="InterPro" id="IPR027417">
    <property type="entry name" value="P-loop_NTPase"/>
</dbReference>
<evidence type="ECO:0000313" key="13">
    <source>
        <dbReference type="EMBL" id="KKO18588.1"/>
    </source>
</evidence>
<dbReference type="GO" id="GO:0006281">
    <property type="term" value="P:DNA repair"/>
    <property type="evidence" value="ECO:0007669"/>
    <property type="project" value="UniProtKB-KW"/>
</dbReference>
<evidence type="ECO:0000256" key="4">
    <source>
        <dbReference type="ARBA" id="ARBA00022801"/>
    </source>
</evidence>
<dbReference type="PANTHER" id="PTHR30591">
    <property type="entry name" value="RECBCD ENZYME SUBUNIT RECC"/>
    <property type="match status" value="1"/>
</dbReference>
<dbReference type="InterPro" id="IPR038726">
    <property type="entry name" value="PDDEXK_AddAB-type"/>
</dbReference>
<dbReference type="GO" id="GO:0004527">
    <property type="term" value="F:exonuclease activity"/>
    <property type="evidence" value="ECO:0007669"/>
    <property type="project" value="UniProtKB-KW"/>
</dbReference>
<dbReference type="GO" id="GO:0004386">
    <property type="term" value="F:helicase activity"/>
    <property type="evidence" value="ECO:0007669"/>
    <property type="project" value="UniProtKB-KW"/>
</dbReference>
<feature type="compositionally biased region" description="Polar residues" evidence="10">
    <location>
        <begin position="294"/>
        <end position="305"/>
    </location>
</feature>
<dbReference type="GO" id="GO:0006310">
    <property type="term" value="P:DNA recombination"/>
    <property type="evidence" value="ECO:0007669"/>
    <property type="project" value="TreeGrafter"/>
</dbReference>
<evidence type="ECO:0000256" key="8">
    <source>
        <dbReference type="ARBA" id="ARBA00023125"/>
    </source>
</evidence>
<organism evidence="13 14">
    <name type="scientific">Candidatus Brocadia fulgida</name>
    <dbReference type="NCBI Taxonomy" id="380242"/>
    <lineage>
        <taxon>Bacteria</taxon>
        <taxon>Pseudomonadati</taxon>
        <taxon>Planctomycetota</taxon>
        <taxon>Candidatus Brocadiia</taxon>
        <taxon>Candidatus Brocadiales</taxon>
        <taxon>Candidatus Brocadiaceae</taxon>
        <taxon>Candidatus Brocadia</taxon>
    </lineage>
</organism>
<name>A0A0M2UR77_9BACT</name>
<dbReference type="GO" id="GO:0003677">
    <property type="term" value="F:DNA binding"/>
    <property type="evidence" value="ECO:0007669"/>
    <property type="project" value="UniProtKB-KW"/>
</dbReference>
<protein>
    <submittedName>
        <fullName evidence="13">Uncharacterized protein</fullName>
    </submittedName>
</protein>
<proteinExistence type="predicted"/>
<evidence type="ECO:0000256" key="1">
    <source>
        <dbReference type="ARBA" id="ARBA00022722"/>
    </source>
</evidence>
<sequence>MLSVKLGPYHPSLEDSFVETIQTLKRNGPLAPLAVVAPTNWMLRRLQERLAQRNDAAFLNIVWMNFFTLAKEICRQSGVDTGRIIQQAVIYESVIAGLLKQQMPQASPFQNVLSLPALSKAIFQVIQDLNDANVHLDVMQEAIREGFVEGVEIRKLYGIMQLFDTFRQKVKTLNISHYADVYRMAAECVPDSVFLRGFQHILAYGFYDLTGVEQDFFGEIFKYHPTILFLPYRKKHPAFAYVKPFFESFVLGMAHDMEELAADQETGFSFLIDSPLEDSRVRASGPQVAGEKSGGQQKLCHSQPETRNPKPVIINVSGKRDEVWTVAKEILKLTAEGYKMEEIGVVARLPNSYANAIKKIFYENGIPFMTSMQESIGRYPLVKIIQQMLQLMREDFYRPMVIELLSSPYFKTPGVDYLGFVPRPDLWDMLSRRLRIRGGISCWLARLAQAKDMLQGRTTGDSDTPPPLVPPSEEDANLFSDNEEAGRHIPVPAAQIECLENILTTLSHDLSSLPERASWTILGQKIAQLLRDYIHVPSDGMHPDDHERDLLILDKIGGLLRTLDILDCLGEEVTRDQYIDTFLDACRQESLPMGLKNGRGVKVLDAMSARGIPFRALFVLGLNEKVFPRAISEEPFLRDHVRRRLSEVLGNVLPEKLRGFEEERLLFSFLLNAARERLYLLYERSDEAGKPRVQSHYLMDIIQTMKERLPSSKESGERAGGEMYVSRSIKEKLCKQEISLLTPKEIGIRMALDRINPAHVLEAFKIDRHLFDRSHSALGLIEGYHPRLTSYDGVVGDMTPWWDAAARRGFSPTALETFGACPFRFFMGRILELESLEESETAEMIASVDLGTLYHSILRDFYHILMEKGYFTTKTKERDPIELLQGIVQKYFAEIERQMPILYPIVWEVEKEEILALLTRFVTWDLEQIGKSGFIPTCLEKTVKLRIQNDLLKPVPGHSKQGDPAMITFRGKIDRIDMKPTGDTASYRVIDYKSGRFFREDLARAAIRGQRLQLPFYIIMAEEVIAGEIRNGRIPQGQTKMDEASFVYVAEHKEEKTGQISPHMKTISSNEWMDCKEQYRETLWEFLKIIREGIFPVSPGEDTQKCEWCEFSTMCRRGHQPLRFRLEQDTRLKKYREIMNLKVSKKSGKT</sequence>
<evidence type="ECO:0000256" key="2">
    <source>
        <dbReference type="ARBA" id="ARBA00022741"/>
    </source>
</evidence>
<keyword evidence="1" id="KW-0540">Nuclease</keyword>
<feature type="domain" description="PD-(D/E)XK endonuclease-like" evidence="11">
    <location>
        <begin position="810"/>
        <end position="1116"/>
    </location>
</feature>
<evidence type="ECO:0000256" key="6">
    <source>
        <dbReference type="ARBA" id="ARBA00022839"/>
    </source>
</evidence>
<dbReference type="EMBL" id="LAQJ01000251">
    <property type="protein sequence ID" value="KKO18588.1"/>
    <property type="molecule type" value="Genomic_DNA"/>
</dbReference>
<evidence type="ECO:0000256" key="3">
    <source>
        <dbReference type="ARBA" id="ARBA00022763"/>
    </source>
</evidence>
<keyword evidence="6" id="KW-0269">Exonuclease</keyword>
<keyword evidence="8" id="KW-0238">DNA-binding</keyword>
<feature type="domain" description="ATP-dependent helicase/deoxyribonuclease subunit B N-terminal" evidence="12">
    <location>
        <begin position="21"/>
        <end position="223"/>
    </location>
</feature>
<evidence type="ECO:0000259" key="12">
    <source>
        <dbReference type="Pfam" id="PF21445"/>
    </source>
</evidence>
<dbReference type="Proteomes" id="UP000034954">
    <property type="component" value="Unassembled WGS sequence"/>
</dbReference>
<keyword evidence="9" id="KW-0234">DNA repair</keyword>
<evidence type="ECO:0000259" key="11">
    <source>
        <dbReference type="Pfam" id="PF12705"/>
    </source>
</evidence>
<reference evidence="13 14" key="1">
    <citation type="journal article" date="2013" name="BMC Microbiol.">
        <title>Identification of the type II cytochrome c maturation pathway in anammox bacteria by comparative genomics.</title>
        <authorList>
            <person name="Ferousi C."/>
            <person name="Speth D.R."/>
            <person name="Reimann J."/>
            <person name="Op den Camp H.J."/>
            <person name="Allen J.W."/>
            <person name="Keltjens J.T."/>
            <person name="Jetten M.S."/>
        </authorList>
    </citation>
    <scope>NUCLEOTIDE SEQUENCE [LARGE SCALE GENOMIC DNA]</scope>
    <source>
        <strain evidence="13">RU1</strain>
    </source>
</reference>
<keyword evidence="3" id="KW-0227">DNA damage</keyword>
<comment type="caution">
    <text evidence="13">The sequence shown here is derived from an EMBL/GenBank/DDBJ whole genome shotgun (WGS) entry which is preliminary data.</text>
</comment>
<evidence type="ECO:0000313" key="14">
    <source>
        <dbReference type="Proteomes" id="UP000034954"/>
    </source>
</evidence>
<evidence type="ECO:0000256" key="9">
    <source>
        <dbReference type="ARBA" id="ARBA00023204"/>
    </source>
</evidence>
<evidence type="ECO:0000256" key="10">
    <source>
        <dbReference type="SAM" id="MobiDB-lite"/>
    </source>
</evidence>
<dbReference type="AlphaFoldDB" id="A0A0M2UR77"/>
<keyword evidence="2" id="KW-0547">Nucleotide-binding</keyword>
<keyword evidence="5" id="KW-0347">Helicase</keyword>
<dbReference type="Gene3D" id="3.40.50.300">
    <property type="entry name" value="P-loop containing nucleotide triphosphate hydrolases"/>
    <property type="match status" value="2"/>
</dbReference>
<dbReference type="GO" id="GO:0005524">
    <property type="term" value="F:ATP binding"/>
    <property type="evidence" value="ECO:0007669"/>
    <property type="project" value="UniProtKB-KW"/>
</dbReference>
<dbReference type="PATRIC" id="fig|380242.3.peg.3346"/>
<accession>A0A0M2UR77</accession>